<feature type="compositionally biased region" description="Polar residues" evidence="1">
    <location>
        <begin position="397"/>
        <end position="407"/>
    </location>
</feature>
<dbReference type="InterPro" id="IPR011989">
    <property type="entry name" value="ARM-like"/>
</dbReference>
<dbReference type="InterPro" id="IPR048411">
    <property type="entry name" value="Htt_N_HEAT_rpt-1"/>
</dbReference>
<proteinExistence type="predicted"/>
<dbReference type="AlphaFoldDB" id="A0A915DR59"/>
<keyword evidence="2" id="KW-1185">Reference proteome</keyword>
<accession>A0A915DR59</accession>
<evidence type="ECO:0000313" key="2">
    <source>
        <dbReference type="Proteomes" id="UP000887574"/>
    </source>
</evidence>
<dbReference type="WBParaSite" id="jg22036">
    <property type="protein sequence ID" value="jg22036"/>
    <property type="gene ID" value="jg22036"/>
</dbReference>
<feature type="compositionally biased region" description="Polar residues" evidence="1">
    <location>
        <begin position="418"/>
        <end position="429"/>
    </location>
</feature>
<feature type="region of interest" description="Disordered" evidence="1">
    <location>
        <begin position="397"/>
        <end position="429"/>
    </location>
</feature>
<dbReference type="Pfam" id="PF20926">
    <property type="entry name" value="Htt_N-HEAT_1"/>
    <property type="match status" value="1"/>
</dbReference>
<evidence type="ECO:0000256" key="1">
    <source>
        <dbReference type="SAM" id="MobiDB-lite"/>
    </source>
</evidence>
<protein>
    <submittedName>
        <fullName evidence="3">Uncharacterized protein</fullName>
    </submittedName>
</protein>
<dbReference type="PANTHER" id="PTHR10170:SF10">
    <property type="entry name" value="HUNTINGTIN"/>
    <property type="match status" value="1"/>
</dbReference>
<sequence length="429" mass="47538">MSAKQDKLTKAIVVLEQSISSLNESKPSTFGRKKSSSLEKDRQACQDIRDGLTSWELSHLHRIDFSRAIGLLFQCLDHRESAIRILADQSLDAIFRRFQIKFQPQRVIATLLTELSKKSSARCLCGAFKKLALTIHSYRSHRAGIYGLHFMNSVCIALVRPEESVQLAIEKTFPVIFAKVGSFVGVSYVEKAEELFQTALLSLDLSGAANRSACVVIANLAKFVPSILHKSFYKLSSIIFEPDDIEHKARLTGALNAFRFMWESLVNSLTEFSLNTLQKLLCKVVCCLYSASTEVVVAALELLECAVTNTQTIIMDFSPFLAEGNQCSSVFNSPFHISKTEGGELLQNTAKLDDKFLGMEELESVISKSPWTSMNDVSEAFGSDVLSGRDGSLLDFPQSSNASQATNEPVDDLDRDSFSTGQKSWLTHC</sequence>
<organism evidence="2 3">
    <name type="scientific">Ditylenchus dipsaci</name>
    <dbReference type="NCBI Taxonomy" id="166011"/>
    <lineage>
        <taxon>Eukaryota</taxon>
        <taxon>Metazoa</taxon>
        <taxon>Ecdysozoa</taxon>
        <taxon>Nematoda</taxon>
        <taxon>Chromadorea</taxon>
        <taxon>Rhabditida</taxon>
        <taxon>Tylenchina</taxon>
        <taxon>Tylenchomorpha</taxon>
        <taxon>Sphaerularioidea</taxon>
        <taxon>Anguinidae</taxon>
        <taxon>Anguininae</taxon>
        <taxon>Ditylenchus</taxon>
    </lineage>
</organism>
<dbReference type="SUPFAM" id="SSF48371">
    <property type="entry name" value="ARM repeat"/>
    <property type="match status" value="1"/>
</dbReference>
<dbReference type="PANTHER" id="PTHR10170">
    <property type="entry name" value="HUNTINGTON DISEASE PROTEIN"/>
    <property type="match status" value="1"/>
</dbReference>
<dbReference type="Gene3D" id="1.25.10.10">
    <property type="entry name" value="Leucine-rich Repeat Variant"/>
    <property type="match status" value="1"/>
</dbReference>
<evidence type="ECO:0000313" key="3">
    <source>
        <dbReference type="WBParaSite" id="jg22036"/>
    </source>
</evidence>
<reference evidence="3" key="1">
    <citation type="submission" date="2022-11" db="UniProtKB">
        <authorList>
            <consortium name="WormBaseParasite"/>
        </authorList>
    </citation>
    <scope>IDENTIFICATION</scope>
</reference>
<dbReference type="InterPro" id="IPR028426">
    <property type="entry name" value="Huntingtin_fam"/>
</dbReference>
<dbReference type="Proteomes" id="UP000887574">
    <property type="component" value="Unplaced"/>
</dbReference>
<name>A0A915DR59_9BILA</name>
<dbReference type="GO" id="GO:0005737">
    <property type="term" value="C:cytoplasm"/>
    <property type="evidence" value="ECO:0007669"/>
    <property type="project" value="TreeGrafter"/>
</dbReference>
<dbReference type="InterPro" id="IPR016024">
    <property type="entry name" value="ARM-type_fold"/>
</dbReference>